<evidence type="ECO:0000313" key="1">
    <source>
        <dbReference type="EMBL" id="MDQ0535805.1"/>
    </source>
</evidence>
<name>A0ABU0MQQ6_9PROT</name>
<dbReference type="RefSeq" id="WP_370878964.1">
    <property type="nucleotide sequence ID" value="NZ_JAGINO010000022.1"/>
</dbReference>
<comment type="caution">
    <text evidence="1">The sequence shown here is derived from an EMBL/GenBank/DDBJ whole genome shotgun (WGS) entry which is preliminary data.</text>
</comment>
<proteinExistence type="predicted"/>
<sequence length="56" mass="6308">MTLVAVMHEMRFAREVCDRLVFMHGGRIVEHGPPAALFDRPGTPELAQFLGMIEAR</sequence>
<protein>
    <submittedName>
        <fullName evidence="1">ABC-type polar amino acid transport system ATPase subunit</fullName>
    </submittedName>
</protein>
<keyword evidence="2" id="KW-1185">Reference proteome</keyword>
<dbReference type="Proteomes" id="UP001244552">
    <property type="component" value="Unassembled WGS sequence"/>
</dbReference>
<dbReference type="Gene3D" id="3.40.50.300">
    <property type="entry name" value="P-loop containing nucleotide triphosphate hydrolases"/>
    <property type="match status" value="1"/>
</dbReference>
<gene>
    <name evidence="1" type="ORF">QO018_004689</name>
</gene>
<reference evidence="1 2" key="1">
    <citation type="submission" date="2023-07" db="EMBL/GenBank/DDBJ databases">
        <title>Genomic Encyclopedia of Type Strains, Phase IV (KMG-IV): sequencing the most valuable type-strain genomes for metagenomic binning, comparative biology and taxonomic classification.</title>
        <authorList>
            <person name="Goeker M."/>
        </authorList>
    </citation>
    <scope>NUCLEOTIDE SEQUENCE [LARGE SCALE GENOMIC DNA]</scope>
    <source>
        <strain evidence="1 2">DSM 19922</strain>
    </source>
</reference>
<dbReference type="EMBL" id="JAUSVU010000020">
    <property type="protein sequence ID" value="MDQ0535805.1"/>
    <property type="molecule type" value="Genomic_DNA"/>
</dbReference>
<accession>A0ABU0MQQ6</accession>
<evidence type="ECO:0000313" key="2">
    <source>
        <dbReference type="Proteomes" id="UP001244552"/>
    </source>
</evidence>
<dbReference type="SUPFAM" id="SSF52540">
    <property type="entry name" value="P-loop containing nucleoside triphosphate hydrolases"/>
    <property type="match status" value="1"/>
</dbReference>
<dbReference type="InterPro" id="IPR027417">
    <property type="entry name" value="P-loop_NTPase"/>
</dbReference>
<organism evidence="1 2">
    <name type="scientific">Azospirillum picis</name>
    <dbReference type="NCBI Taxonomy" id="488438"/>
    <lineage>
        <taxon>Bacteria</taxon>
        <taxon>Pseudomonadati</taxon>
        <taxon>Pseudomonadota</taxon>
        <taxon>Alphaproteobacteria</taxon>
        <taxon>Rhodospirillales</taxon>
        <taxon>Azospirillaceae</taxon>
        <taxon>Azospirillum</taxon>
    </lineage>
</organism>